<feature type="domain" description="PAC" evidence="14">
    <location>
        <begin position="82"/>
        <end position="133"/>
    </location>
</feature>
<dbReference type="EC" id="2.7.13.3" evidence="3"/>
<proteinExistence type="predicted"/>
<evidence type="ECO:0000256" key="7">
    <source>
        <dbReference type="ARBA" id="ARBA00022777"/>
    </source>
</evidence>
<evidence type="ECO:0000313" key="16">
    <source>
        <dbReference type="Proteomes" id="UP000813018"/>
    </source>
</evidence>
<evidence type="ECO:0000256" key="11">
    <source>
        <dbReference type="ARBA" id="ARBA00023136"/>
    </source>
</evidence>
<dbReference type="PANTHER" id="PTHR42878">
    <property type="entry name" value="TWO-COMPONENT HISTIDINE KINASE"/>
    <property type="match status" value="1"/>
</dbReference>
<dbReference type="RefSeq" id="WP_219877446.1">
    <property type="nucleotide sequence ID" value="NZ_JAHYXK010000007.1"/>
</dbReference>
<keyword evidence="7 15" id="KW-0418">Kinase</keyword>
<dbReference type="Gene3D" id="3.30.565.10">
    <property type="entry name" value="Histidine kinase-like ATPase, C-terminal domain"/>
    <property type="match status" value="1"/>
</dbReference>
<dbReference type="Proteomes" id="UP000813018">
    <property type="component" value="Unassembled WGS sequence"/>
</dbReference>
<dbReference type="InterPro" id="IPR001610">
    <property type="entry name" value="PAC"/>
</dbReference>
<dbReference type="PROSITE" id="PS50112">
    <property type="entry name" value="PAS"/>
    <property type="match status" value="1"/>
</dbReference>
<dbReference type="CDD" id="cd00075">
    <property type="entry name" value="HATPase"/>
    <property type="match status" value="1"/>
</dbReference>
<dbReference type="SMART" id="SM00086">
    <property type="entry name" value="PAC"/>
    <property type="match status" value="1"/>
</dbReference>
<comment type="subcellular location">
    <subcellularLocation>
        <location evidence="2">Membrane</location>
        <topology evidence="2">Multi-pass membrane protein</topology>
    </subcellularLocation>
</comment>
<keyword evidence="8" id="KW-0067">ATP-binding</keyword>
<dbReference type="PANTHER" id="PTHR42878:SF7">
    <property type="entry name" value="SENSOR HISTIDINE KINASE GLRK"/>
    <property type="match status" value="1"/>
</dbReference>
<dbReference type="SUPFAM" id="SSF55785">
    <property type="entry name" value="PYP-like sensor domain (PAS domain)"/>
    <property type="match status" value="1"/>
</dbReference>
<evidence type="ECO:0000256" key="4">
    <source>
        <dbReference type="ARBA" id="ARBA00022679"/>
    </source>
</evidence>
<evidence type="ECO:0000256" key="9">
    <source>
        <dbReference type="ARBA" id="ARBA00022989"/>
    </source>
</evidence>
<gene>
    <name evidence="15" type="ORF">K0O23_10915</name>
</gene>
<dbReference type="InterPro" id="IPR000014">
    <property type="entry name" value="PAS"/>
</dbReference>
<keyword evidence="16" id="KW-1185">Reference proteome</keyword>
<feature type="domain" description="Histidine kinase" evidence="12">
    <location>
        <begin position="144"/>
        <end position="362"/>
    </location>
</feature>
<reference evidence="15 16" key="1">
    <citation type="journal article" date="2016" name="Int. J. Syst. Evol. Microbiol.">
        <title>Pontibacter aydingkolensis sp. nov., isolated from soil of a salt lake.</title>
        <authorList>
            <person name="Osman G."/>
            <person name="Zhang T."/>
            <person name="Lou K."/>
            <person name="Gao Y."/>
            <person name="Chang W."/>
            <person name="Lin Q."/>
            <person name="Yang H.M."/>
            <person name="Huo X.D."/>
            <person name="Wang N."/>
        </authorList>
    </citation>
    <scope>NUCLEOTIDE SEQUENCE [LARGE SCALE GENOMIC DNA]</scope>
    <source>
        <strain evidence="15 16">KACC 19255</strain>
    </source>
</reference>
<dbReference type="EMBL" id="JAHYXK010000007">
    <property type="protein sequence ID" value="MBW7467578.1"/>
    <property type="molecule type" value="Genomic_DNA"/>
</dbReference>
<dbReference type="PRINTS" id="PR00344">
    <property type="entry name" value="BCTRLSENSOR"/>
</dbReference>
<keyword evidence="5" id="KW-0812">Transmembrane</keyword>
<feature type="domain" description="PAS" evidence="13">
    <location>
        <begin position="6"/>
        <end position="79"/>
    </location>
</feature>
<dbReference type="InterPro" id="IPR004358">
    <property type="entry name" value="Sig_transdc_His_kin-like_C"/>
</dbReference>
<accession>A0ABS7CUY7</accession>
<dbReference type="InterPro" id="IPR050351">
    <property type="entry name" value="BphY/WalK/GraS-like"/>
</dbReference>
<dbReference type="PROSITE" id="PS50109">
    <property type="entry name" value="HIS_KIN"/>
    <property type="match status" value="1"/>
</dbReference>
<evidence type="ECO:0000259" key="12">
    <source>
        <dbReference type="PROSITE" id="PS50109"/>
    </source>
</evidence>
<dbReference type="Pfam" id="PF08447">
    <property type="entry name" value="PAS_3"/>
    <property type="match status" value="1"/>
</dbReference>
<keyword evidence="6" id="KW-0547">Nucleotide-binding</keyword>
<dbReference type="Gene3D" id="1.10.287.130">
    <property type="match status" value="1"/>
</dbReference>
<keyword evidence="4" id="KW-0808">Transferase</keyword>
<evidence type="ECO:0000256" key="2">
    <source>
        <dbReference type="ARBA" id="ARBA00004141"/>
    </source>
</evidence>
<sequence>MEESSGYEIFKKLIRRTNKVLFAYDTETASVSFLNEAFNLIWNRTRESIIAKPSLLLDTVHPEDKDYITKEYQELLSGILKKDIEFRIVLPDKSFRWLLLNPQLITDRDGKQYIAGLVEDITVLKDDIRNLEKFAAKKNSVLEILSHDLAGPLANIQALAGFLSESTKEYKNEEVKNIIRIIGESSARSIHLIRDFVQQEFLESSNAGLVKRRVNLVSKIGEIIEQYKEGEDHISKRFTLTTSGSRMYAYIDQSKFMQVINNLISNAIKFTHDNGEIDTEIADNDGKILITIRDNGIGIPERYHDELFDKFTKARRQGLRGEPSTGLGMSIIKTIVEWHEGSIWFESAENKGTTFYIEIPKG</sequence>
<evidence type="ECO:0000259" key="13">
    <source>
        <dbReference type="PROSITE" id="PS50112"/>
    </source>
</evidence>
<keyword evidence="10" id="KW-0902">Two-component regulatory system</keyword>
<dbReference type="InterPro" id="IPR000700">
    <property type="entry name" value="PAS-assoc_C"/>
</dbReference>
<dbReference type="InterPro" id="IPR005467">
    <property type="entry name" value="His_kinase_dom"/>
</dbReference>
<dbReference type="SMART" id="SM00387">
    <property type="entry name" value="HATPase_c"/>
    <property type="match status" value="1"/>
</dbReference>
<dbReference type="GO" id="GO:0016301">
    <property type="term" value="F:kinase activity"/>
    <property type="evidence" value="ECO:0007669"/>
    <property type="project" value="UniProtKB-KW"/>
</dbReference>
<evidence type="ECO:0000256" key="5">
    <source>
        <dbReference type="ARBA" id="ARBA00022692"/>
    </source>
</evidence>
<keyword evidence="11" id="KW-0472">Membrane</keyword>
<dbReference type="PROSITE" id="PS50113">
    <property type="entry name" value="PAC"/>
    <property type="match status" value="1"/>
</dbReference>
<dbReference type="CDD" id="cd00130">
    <property type="entry name" value="PAS"/>
    <property type="match status" value="1"/>
</dbReference>
<organism evidence="15 16">
    <name type="scientific">Pontibacter aydingkolensis</name>
    <dbReference type="NCBI Taxonomy" id="1911536"/>
    <lineage>
        <taxon>Bacteria</taxon>
        <taxon>Pseudomonadati</taxon>
        <taxon>Bacteroidota</taxon>
        <taxon>Cytophagia</taxon>
        <taxon>Cytophagales</taxon>
        <taxon>Hymenobacteraceae</taxon>
        <taxon>Pontibacter</taxon>
    </lineage>
</organism>
<evidence type="ECO:0000313" key="15">
    <source>
        <dbReference type="EMBL" id="MBW7467578.1"/>
    </source>
</evidence>
<name>A0ABS7CUY7_9BACT</name>
<protein>
    <recommendedName>
        <fullName evidence="3">histidine kinase</fullName>
        <ecNumber evidence="3">2.7.13.3</ecNumber>
    </recommendedName>
</protein>
<dbReference type="InterPro" id="IPR035965">
    <property type="entry name" value="PAS-like_dom_sf"/>
</dbReference>
<keyword evidence="9" id="KW-1133">Transmembrane helix</keyword>
<dbReference type="InterPro" id="IPR036890">
    <property type="entry name" value="HATPase_C_sf"/>
</dbReference>
<dbReference type="SUPFAM" id="SSF55874">
    <property type="entry name" value="ATPase domain of HSP90 chaperone/DNA topoisomerase II/histidine kinase"/>
    <property type="match status" value="1"/>
</dbReference>
<dbReference type="InterPro" id="IPR003594">
    <property type="entry name" value="HATPase_dom"/>
</dbReference>
<dbReference type="InterPro" id="IPR036097">
    <property type="entry name" value="HisK_dim/P_sf"/>
</dbReference>
<dbReference type="Gene3D" id="3.30.450.20">
    <property type="entry name" value="PAS domain"/>
    <property type="match status" value="1"/>
</dbReference>
<evidence type="ECO:0000256" key="10">
    <source>
        <dbReference type="ARBA" id="ARBA00023012"/>
    </source>
</evidence>
<evidence type="ECO:0000256" key="6">
    <source>
        <dbReference type="ARBA" id="ARBA00022741"/>
    </source>
</evidence>
<comment type="caution">
    <text evidence="15">The sequence shown here is derived from an EMBL/GenBank/DDBJ whole genome shotgun (WGS) entry which is preliminary data.</text>
</comment>
<evidence type="ECO:0000259" key="14">
    <source>
        <dbReference type="PROSITE" id="PS50113"/>
    </source>
</evidence>
<dbReference type="Pfam" id="PF02518">
    <property type="entry name" value="HATPase_c"/>
    <property type="match status" value="1"/>
</dbReference>
<evidence type="ECO:0000256" key="1">
    <source>
        <dbReference type="ARBA" id="ARBA00000085"/>
    </source>
</evidence>
<dbReference type="InterPro" id="IPR013655">
    <property type="entry name" value="PAS_fold_3"/>
</dbReference>
<evidence type="ECO:0000256" key="3">
    <source>
        <dbReference type="ARBA" id="ARBA00012438"/>
    </source>
</evidence>
<dbReference type="SUPFAM" id="SSF47384">
    <property type="entry name" value="Homodimeric domain of signal transducing histidine kinase"/>
    <property type="match status" value="1"/>
</dbReference>
<evidence type="ECO:0000256" key="8">
    <source>
        <dbReference type="ARBA" id="ARBA00022840"/>
    </source>
</evidence>
<comment type="catalytic activity">
    <reaction evidence="1">
        <text>ATP + protein L-histidine = ADP + protein N-phospho-L-histidine.</text>
        <dbReference type="EC" id="2.7.13.3"/>
    </reaction>
</comment>